<dbReference type="InterPro" id="IPR006260">
    <property type="entry name" value="TonB/TolA_C"/>
</dbReference>
<evidence type="ECO:0000256" key="1">
    <source>
        <dbReference type="ARBA" id="ARBA00004167"/>
    </source>
</evidence>
<proteinExistence type="predicted"/>
<keyword evidence="4" id="KW-0472">Membrane</keyword>
<feature type="region of interest" description="Disordered" evidence="5">
    <location>
        <begin position="19"/>
        <end position="38"/>
    </location>
</feature>
<dbReference type="NCBIfam" id="TIGR01352">
    <property type="entry name" value="tonB_Cterm"/>
    <property type="match status" value="1"/>
</dbReference>
<accession>A0ABR7R6X5</accession>
<keyword evidence="3" id="KW-1133">Transmembrane helix</keyword>
<evidence type="ECO:0000256" key="2">
    <source>
        <dbReference type="ARBA" id="ARBA00022692"/>
    </source>
</evidence>
<keyword evidence="6" id="KW-0732">Signal</keyword>
<organism evidence="7 8">
    <name type="scientific">Pseudoroseomonas ludipueritiae</name>
    <dbReference type="NCBI Taxonomy" id="198093"/>
    <lineage>
        <taxon>Bacteria</taxon>
        <taxon>Pseudomonadati</taxon>
        <taxon>Pseudomonadota</taxon>
        <taxon>Alphaproteobacteria</taxon>
        <taxon>Acetobacterales</taxon>
        <taxon>Acetobacteraceae</taxon>
        <taxon>Pseudoroseomonas</taxon>
    </lineage>
</organism>
<evidence type="ECO:0000313" key="8">
    <source>
        <dbReference type="Proteomes" id="UP000603940"/>
    </source>
</evidence>
<evidence type="ECO:0000313" key="7">
    <source>
        <dbReference type="EMBL" id="MBC9177514.1"/>
    </source>
</evidence>
<sequence length="149" mass="15824">MHRSLLAFLMVSMAACSSQGVHSRPPATRSDAPSSKMQDWMGDASWQLGNAVQRYVLRTPGQHGFRTSGMVRVLYRVAVDANGAVTAAEVVNPPELTQLNSLILAAAQAAEPLSPPPELTGSSALPVQMVLSMAYSPPVSNPAHRSTPF</sequence>
<evidence type="ECO:0000256" key="3">
    <source>
        <dbReference type="ARBA" id="ARBA00022989"/>
    </source>
</evidence>
<gene>
    <name evidence="7" type="ORF">IBL25_11245</name>
</gene>
<dbReference type="SUPFAM" id="SSF74653">
    <property type="entry name" value="TolA/TonB C-terminal domain"/>
    <property type="match status" value="1"/>
</dbReference>
<protein>
    <submittedName>
        <fullName evidence="7">Energy transducer TonB</fullName>
    </submittedName>
</protein>
<keyword evidence="2" id="KW-0812">Transmembrane</keyword>
<dbReference type="Gene3D" id="3.30.1150.10">
    <property type="match status" value="1"/>
</dbReference>
<comment type="subcellular location">
    <subcellularLocation>
        <location evidence="1">Membrane</location>
        <topology evidence="1">Single-pass membrane protein</topology>
    </subcellularLocation>
</comment>
<comment type="caution">
    <text evidence="7">The sequence shown here is derived from an EMBL/GenBank/DDBJ whole genome shotgun (WGS) entry which is preliminary data.</text>
</comment>
<feature type="chain" id="PRO_5047091544" evidence="6">
    <location>
        <begin position="24"/>
        <end position="149"/>
    </location>
</feature>
<evidence type="ECO:0000256" key="6">
    <source>
        <dbReference type="SAM" id="SignalP"/>
    </source>
</evidence>
<dbReference type="Proteomes" id="UP000603940">
    <property type="component" value="Unassembled WGS sequence"/>
</dbReference>
<reference evidence="7 8" key="1">
    <citation type="journal article" date="2009" name="Int. J. Syst. Evol. Microbiol.">
        <title>Transfer of Teichococcus ludipueritiae and Muricoccus roseus to the genus Roseomonas, as Roseomonas ludipueritiae comb. nov. and Roseomonas rosea comb. nov., respectively, and emended description of the genus Roseomonas.</title>
        <authorList>
            <person name="Sanchez-Porro C."/>
            <person name="Gallego V."/>
            <person name="Busse H.J."/>
            <person name="Kampfer P."/>
            <person name="Ventosa A."/>
        </authorList>
    </citation>
    <scope>NUCLEOTIDE SEQUENCE [LARGE SCALE GENOMIC DNA]</scope>
    <source>
        <strain evidence="7 8">DSM 14915</strain>
    </source>
</reference>
<feature type="signal peptide" evidence="6">
    <location>
        <begin position="1"/>
        <end position="23"/>
    </location>
</feature>
<dbReference type="EMBL" id="JACTUZ010000040">
    <property type="protein sequence ID" value="MBC9177514.1"/>
    <property type="molecule type" value="Genomic_DNA"/>
</dbReference>
<evidence type="ECO:0000256" key="5">
    <source>
        <dbReference type="SAM" id="MobiDB-lite"/>
    </source>
</evidence>
<keyword evidence="8" id="KW-1185">Reference proteome</keyword>
<dbReference type="PROSITE" id="PS51257">
    <property type="entry name" value="PROKAR_LIPOPROTEIN"/>
    <property type="match status" value="1"/>
</dbReference>
<evidence type="ECO:0000256" key="4">
    <source>
        <dbReference type="ARBA" id="ARBA00023136"/>
    </source>
</evidence>
<name>A0ABR7R6X5_9PROT</name>